<reference evidence="1 2" key="2">
    <citation type="journal article" date="2022" name="Mol. Ecol. Resour.">
        <title>The genomes of chicory, endive, great burdock and yacon provide insights into Asteraceae paleo-polyploidization history and plant inulin production.</title>
        <authorList>
            <person name="Fan W."/>
            <person name="Wang S."/>
            <person name="Wang H."/>
            <person name="Wang A."/>
            <person name="Jiang F."/>
            <person name="Liu H."/>
            <person name="Zhao H."/>
            <person name="Xu D."/>
            <person name="Zhang Y."/>
        </authorList>
    </citation>
    <scope>NUCLEOTIDE SEQUENCE [LARGE SCALE GENOMIC DNA]</scope>
    <source>
        <strain evidence="2">cv. Yunnan</strain>
        <tissue evidence="1">Leaves</tissue>
    </source>
</reference>
<proteinExistence type="predicted"/>
<name>A0ACB9K2K8_9ASTR</name>
<evidence type="ECO:0000313" key="2">
    <source>
        <dbReference type="Proteomes" id="UP001056120"/>
    </source>
</evidence>
<dbReference type="Proteomes" id="UP001056120">
    <property type="component" value="Linkage Group LG01"/>
</dbReference>
<organism evidence="1 2">
    <name type="scientific">Smallanthus sonchifolius</name>
    <dbReference type="NCBI Taxonomy" id="185202"/>
    <lineage>
        <taxon>Eukaryota</taxon>
        <taxon>Viridiplantae</taxon>
        <taxon>Streptophyta</taxon>
        <taxon>Embryophyta</taxon>
        <taxon>Tracheophyta</taxon>
        <taxon>Spermatophyta</taxon>
        <taxon>Magnoliopsida</taxon>
        <taxon>eudicotyledons</taxon>
        <taxon>Gunneridae</taxon>
        <taxon>Pentapetalae</taxon>
        <taxon>asterids</taxon>
        <taxon>campanulids</taxon>
        <taxon>Asterales</taxon>
        <taxon>Asteraceae</taxon>
        <taxon>Asteroideae</taxon>
        <taxon>Heliantheae alliance</taxon>
        <taxon>Millerieae</taxon>
        <taxon>Smallanthus</taxon>
    </lineage>
</organism>
<protein>
    <submittedName>
        <fullName evidence="1">Uncharacterized protein</fullName>
    </submittedName>
</protein>
<sequence length="135" mass="15189">MSESSPRSKFFIPLDMEVIEDMEKLKQKVDKHIHEARHHLRQRHASPTSNLAASKPENDNTCIMTSISNSQSTTVTEKDKTTVILNDKQQPLGDTVHVSKFNKKASVLKVDPSKQEVLVQFGNIKLKLALADVQL</sequence>
<accession>A0ACB9K2K8</accession>
<evidence type="ECO:0000313" key="1">
    <source>
        <dbReference type="EMBL" id="KAI3826466.1"/>
    </source>
</evidence>
<comment type="caution">
    <text evidence="1">The sequence shown here is derived from an EMBL/GenBank/DDBJ whole genome shotgun (WGS) entry which is preliminary data.</text>
</comment>
<gene>
    <name evidence="1" type="ORF">L1987_00514</name>
</gene>
<keyword evidence="2" id="KW-1185">Reference proteome</keyword>
<reference evidence="2" key="1">
    <citation type="journal article" date="2022" name="Mol. Ecol. Resour.">
        <title>The genomes of chicory, endive, great burdock and yacon provide insights into Asteraceae palaeo-polyploidization history and plant inulin production.</title>
        <authorList>
            <person name="Fan W."/>
            <person name="Wang S."/>
            <person name="Wang H."/>
            <person name="Wang A."/>
            <person name="Jiang F."/>
            <person name="Liu H."/>
            <person name="Zhao H."/>
            <person name="Xu D."/>
            <person name="Zhang Y."/>
        </authorList>
    </citation>
    <scope>NUCLEOTIDE SEQUENCE [LARGE SCALE GENOMIC DNA]</scope>
    <source>
        <strain evidence="2">cv. Yunnan</strain>
    </source>
</reference>
<dbReference type="EMBL" id="CM042018">
    <property type="protein sequence ID" value="KAI3826466.1"/>
    <property type="molecule type" value="Genomic_DNA"/>
</dbReference>